<dbReference type="KEGG" id="hor:Hore_12530"/>
<dbReference type="HOGENOM" id="CLU_045984_0_0_9"/>
<dbReference type="STRING" id="373903.Hore_12530"/>
<reference evidence="3 4" key="1">
    <citation type="journal article" date="2009" name="PLoS ONE">
        <title>Genome analysis of the anaerobic thermohalophilic bacterium Halothermothrix orenii.</title>
        <authorList>
            <person name="Mavromatis K."/>
            <person name="Ivanova N."/>
            <person name="Anderson I."/>
            <person name="Lykidis A."/>
            <person name="Hooper S.D."/>
            <person name="Sun H."/>
            <person name="Kunin V."/>
            <person name="Lapidus A."/>
            <person name="Hugenholtz P."/>
            <person name="Patel B."/>
            <person name="Kyrpides N.C."/>
        </authorList>
    </citation>
    <scope>NUCLEOTIDE SEQUENCE [LARGE SCALE GENOMIC DNA]</scope>
    <source>
        <strain evidence="4">H 168 / OCM 544 / DSM 9562</strain>
    </source>
</reference>
<protein>
    <recommendedName>
        <fullName evidence="5">DUF3048 domain-containing protein</fullName>
    </recommendedName>
</protein>
<dbReference type="Pfam" id="PF11258">
    <property type="entry name" value="DUF3048"/>
    <property type="match status" value="1"/>
</dbReference>
<proteinExistence type="predicted"/>
<dbReference type="Proteomes" id="UP000000719">
    <property type="component" value="Chromosome"/>
</dbReference>
<evidence type="ECO:0008006" key="5">
    <source>
        <dbReference type="Google" id="ProtNLM"/>
    </source>
</evidence>
<feature type="domain" description="DUF3048" evidence="1">
    <location>
        <begin position="61"/>
        <end position="197"/>
    </location>
</feature>
<keyword evidence="4" id="KW-1185">Reference proteome</keyword>
<accession>B8CXI4</accession>
<evidence type="ECO:0000259" key="1">
    <source>
        <dbReference type="Pfam" id="PF11258"/>
    </source>
</evidence>
<dbReference type="SUPFAM" id="SSF159774">
    <property type="entry name" value="YerB-like"/>
    <property type="match status" value="1"/>
</dbReference>
<sequence>MDPGKVGDLSLNGIGLNKGLDKTGEDTNVNFPDKKNTKSNKNLIEENNDDIAVYPEYFSPFTGEPILKPSLERTIMTCIDNSAAARPQAGLDEALIVYEMLVEGGVTRFLALYWQDIPDQIGPIRSVRPYMIKIASEYNALLLHAGASPRGFALLEKSHVDHLDQIFKGSYYWRTSDREAPHNLYTGGFKIKDYLKNLTGQEYDERFKFNKVSFVSSGDIRAGKIYIYFWGGYKVLYKYNSRENLYYRYINDFNTPHRNEDDKHLTARNIIIQYVPTSVIDDVGRLEMDLTGAGDALIFKNGIVIEGLWKNLNGSRTDFYNNNGEQVSFNPGQTWIIIVPETTYVDYEE</sequence>
<name>B8CXI4_HALOH</name>
<evidence type="ECO:0000313" key="4">
    <source>
        <dbReference type="Proteomes" id="UP000000719"/>
    </source>
</evidence>
<dbReference type="AlphaFoldDB" id="B8CXI4"/>
<dbReference type="Pfam" id="PF17479">
    <property type="entry name" value="DUF3048_C"/>
    <property type="match status" value="1"/>
</dbReference>
<feature type="domain" description="DUF3048" evidence="2">
    <location>
        <begin position="227"/>
        <end position="336"/>
    </location>
</feature>
<evidence type="ECO:0000259" key="2">
    <source>
        <dbReference type="Pfam" id="PF17479"/>
    </source>
</evidence>
<organism evidence="3 4">
    <name type="scientific">Halothermothrix orenii (strain H 168 / OCM 544 / DSM 9562)</name>
    <dbReference type="NCBI Taxonomy" id="373903"/>
    <lineage>
        <taxon>Bacteria</taxon>
        <taxon>Bacillati</taxon>
        <taxon>Bacillota</taxon>
        <taxon>Clostridia</taxon>
        <taxon>Halanaerobiales</taxon>
        <taxon>Halothermotrichaceae</taxon>
        <taxon>Halothermothrix</taxon>
    </lineage>
</organism>
<evidence type="ECO:0000313" key="3">
    <source>
        <dbReference type="EMBL" id="ACL70003.1"/>
    </source>
</evidence>
<dbReference type="EMBL" id="CP001098">
    <property type="protein sequence ID" value="ACL70003.1"/>
    <property type="molecule type" value="Genomic_DNA"/>
</dbReference>
<dbReference type="Gene3D" id="3.50.90.10">
    <property type="entry name" value="YerB-like"/>
    <property type="match status" value="1"/>
</dbReference>
<dbReference type="eggNOG" id="COG1470">
    <property type="taxonomic scope" value="Bacteria"/>
</dbReference>
<gene>
    <name evidence="3" type="ordered locus">Hore_12530</name>
</gene>
<dbReference type="InterPro" id="IPR035328">
    <property type="entry name" value="DUF3048_C"/>
</dbReference>
<dbReference type="InterPro" id="IPR021416">
    <property type="entry name" value="DUF3048_N"/>
</dbReference>
<dbReference type="InterPro" id="IPR023158">
    <property type="entry name" value="YerB-like_sf"/>
</dbReference>